<proteinExistence type="predicted"/>
<dbReference type="Proteomes" id="UP001056120">
    <property type="component" value="Linkage Group LG06"/>
</dbReference>
<reference evidence="1 2" key="2">
    <citation type="journal article" date="2022" name="Mol. Ecol. Resour.">
        <title>The genomes of chicory, endive, great burdock and yacon provide insights into Asteraceae paleo-polyploidization history and plant inulin production.</title>
        <authorList>
            <person name="Fan W."/>
            <person name="Wang S."/>
            <person name="Wang H."/>
            <person name="Wang A."/>
            <person name="Jiang F."/>
            <person name="Liu H."/>
            <person name="Zhao H."/>
            <person name="Xu D."/>
            <person name="Zhang Y."/>
        </authorList>
    </citation>
    <scope>NUCLEOTIDE SEQUENCE [LARGE SCALE GENOMIC DNA]</scope>
    <source>
        <strain evidence="2">cv. Yunnan</strain>
        <tissue evidence="1">Leaves</tissue>
    </source>
</reference>
<organism evidence="1 2">
    <name type="scientific">Smallanthus sonchifolius</name>
    <dbReference type="NCBI Taxonomy" id="185202"/>
    <lineage>
        <taxon>Eukaryota</taxon>
        <taxon>Viridiplantae</taxon>
        <taxon>Streptophyta</taxon>
        <taxon>Embryophyta</taxon>
        <taxon>Tracheophyta</taxon>
        <taxon>Spermatophyta</taxon>
        <taxon>Magnoliopsida</taxon>
        <taxon>eudicotyledons</taxon>
        <taxon>Gunneridae</taxon>
        <taxon>Pentapetalae</taxon>
        <taxon>asterids</taxon>
        <taxon>campanulids</taxon>
        <taxon>Asterales</taxon>
        <taxon>Asteraceae</taxon>
        <taxon>Asteroideae</taxon>
        <taxon>Heliantheae alliance</taxon>
        <taxon>Millerieae</taxon>
        <taxon>Smallanthus</taxon>
    </lineage>
</organism>
<evidence type="ECO:0000313" key="1">
    <source>
        <dbReference type="EMBL" id="KAI3813904.1"/>
    </source>
</evidence>
<accession>A0ACB9J148</accession>
<keyword evidence="2" id="KW-1185">Reference proteome</keyword>
<gene>
    <name evidence="1" type="ORF">L1987_18639</name>
</gene>
<evidence type="ECO:0000313" key="2">
    <source>
        <dbReference type="Proteomes" id="UP001056120"/>
    </source>
</evidence>
<reference evidence="2" key="1">
    <citation type="journal article" date="2022" name="Mol. Ecol. Resour.">
        <title>The genomes of chicory, endive, great burdock and yacon provide insights into Asteraceae palaeo-polyploidization history and plant inulin production.</title>
        <authorList>
            <person name="Fan W."/>
            <person name="Wang S."/>
            <person name="Wang H."/>
            <person name="Wang A."/>
            <person name="Jiang F."/>
            <person name="Liu H."/>
            <person name="Zhao H."/>
            <person name="Xu D."/>
            <person name="Zhang Y."/>
        </authorList>
    </citation>
    <scope>NUCLEOTIDE SEQUENCE [LARGE SCALE GENOMIC DNA]</scope>
    <source>
        <strain evidence="2">cv. Yunnan</strain>
    </source>
</reference>
<comment type="caution">
    <text evidence="1">The sequence shown here is derived from an EMBL/GenBank/DDBJ whole genome shotgun (WGS) entry which is preliminary data.</text>
</comment>
<protein>
    <submittedName>
        <fullName evidence="1">Uncharacterized protein</fullName>
    </submittedName>
</protein>
<sequence>MALVVPSKCGNCFGKDRSLIPANPAVGQELSAVPSLLPYETRYCLYREWEKDDECNPMVLSAKQTAKTIIEDGEVQCAKGDSSRIFRWWEESIYRHMNNMTIATVVIIAEILKNNGFAVEKTVNDLHIVQWSHGGSFGLIITMIQITDVKKP</sequence>
<name>A0ACB9J148_9ASTR</name>
<dbReference type="EMBL" id="CM042023">
    <property type="protein sequence ID" value="KAI3813904.1"/>
    <property type="molecule type" value="Genomic_DNA"/>
</dbReference>